<accession>A0A949JX47</accession>
<dbReference type="GO" id="GO:0004462">
    <property type="term" value="F:lactoylglutathione lyase activity"/>
    <property type="evidence" value="ECO:0007669"/>
    <property type="project" value="InterPro"/>
</dbReference>
<dbReference type="PANTHER" id="PTHR36113">
    <property type="entry name" value="LYASE, PUTATIVE-RELATED-RELATED"/>
    <property type="match status" value="1"/>
</dbReference>
<dbReference type="InterPro" id="IPR004360">
    <property type="entry name" value="Glyas_Fos-R_dOase_dom"/>
</dbReference>
<dbReference type="InterPro" id="IPR037523">
    <property type="entry name" value="VOC_core"/>
</dbReference>
<protein>
    <submittedName>
        <fullName evidence="3">VOC family protein</fullName>
    </submittedName>
</protein>
<evidence type="ECO:0000313" key="3">
    <source>
        <dbReference type="EMBL" id="MBU9736790.1"/>
    </source>
</evidence>
<dbReference type="CDD" id="cd06587">
    <property type="entry name" value="VOC"/>
    <property type="match status" value="1"/>
</dbReference>
<gene>
    <name evidence="3" type="ORF">KTH89_09595</name>
    <name evidence="4" type="ORF">KTH89_09750</name>
</gene>
<dbReference type="Proteomes" id="UP000712157">
    <property type="component" value="Unassembled WGS sequence"/>
</dbReference>
<evidence type="ECO:0000313" key="4">
    <source>
        <dbReference type="EMBL" id="MBU9736821.1"/>
    </source>
</evidence>
<feature type="domain" description="VOC" evidence="2">
    <location>
        <begin position="4"/>
        <end position="127"/>
    </location>
</feature>
<proteinExistence type="predicted"/>
<dbReference type="Gene3D" id="3.10.180.10">
    <property type="entry name" value="2,3-Dihydroxybiphenyl 1,2-Dioxygenase, domain 1"/>
    <property type="match status" value="1"/>
</dbReference>
<dbReference type="PROSITE" id="PS51819">
    <property type="entry name" value="VOC"/>
    <property type="match status" value="1"/>
</dbReference>
<dbReference type="EMBL" id="JAHQCW010000013">
    <property type="protein sequence ID" value="MBU9736821.1"/>
    <property type="molecule type" value="Genomic_DNA"/>
</dbReference>
<dbReference type="EMBL" id="JAHQCW010000013">
    <property type="protein sequence ID" value="MBU9736790.1"/>
    <property type="molecule type" value="Genomic_DNA"/>
</dbReference>
<name>A0A949JX47_9FIRM</name>
<dbReference type="RefSeq" id="WP_158345452.1">
    <property type="nucleotide sequence ID" value="NZ_JAHQCW010000013.1"/>
</dbReference>
<dbReference type="AlphaFoldDB" id="A0A949JX47"/>
<evidence type="ECO:0000313" key="5">
    <source>
        <dbReference type="Proteomes" id="UP000712157"/>
    </source>
</evidence>
<dbReference type="SUPFAM" id="SSF54593">
    <property type="entry name" value="Glyoxalase/Bleomycin resistance protein/Dihydroxybiphenyl dioxygenase"/>
    <property type="match status" value="1"/>
</dbReference>
<comment type="caution">
    <text evidence="3">The sequence shown here is derived from an EMBL/GenBank/DDBJ whole genome shotgun (WGS) entry which is preliminary data.</text>
</comment>
<keyword evidence="5" id="KW-1185">Reference proteome</keyword>
<dbReference type="InterPro" id="IPR051332">
    <property type="entry name" value="Fosfomycin_Res_Enzymes"/>
</dbReference>
<dbReference type="PROSITE" id="PS00934">
    <property type="entry name" value="GLYOXALASE_I_1"/>
    <property type="match status" value="1"/>
</dbReference>
<reference evidence="3" key="1">
    <citation type="submission" date="2021-06" db="EMBL/GenBank/DDBJ databases">
        <title>Description of novel taxa of the family Lachnospiraceae.</title>
        <authorList>
            <person name="Chaplin A.V."/>
            <person name="Sokolova S.R."/>
            <person name="Pikina A.P."/>
            <person name="Korzhanova M."/>
            <person name="Belova V."/>
            <person name="Korostin D."/>
            <person name="Efimov B.A."/>
        </authorList>
    </citation>
    <scope>NUCLEOTIDE SEQUENCE</scope>
    <source>
        <strain evidence="3">ASD5720</strain>
    </source>
</reference>
<sequence>MIKGLAHTALNVSDMKKSIDFYCRVLGFEKAFEMARPETGEPWIVYLYAGGGQFIELFYGGENFTEYNEKNIGFSHLCFEVDDIQGIADQIERESVELDRPVKYGVDHNYQCWVRDPDRNRIELMQVGEESPQVVFLKKTGRWNRE</sequence>
<dbReference type="Pfam" id="PF00903">
    <property type="entry name" value="Glyoxalase"/>
    <property type="match status" value="1"/>
</dbReference>
<organism evidence="3 5">
    <name type="scientific">Diplocloster agilis</name>
    <dbReference type="NCBI Taxonomy" id="2850323"/>
    <lineage>
        <taxon>Bacteria</taxon>
        <taxon>Bacillati</taxon>
        <taxon>Bacillota</taxon>
        <taxon>Clostridia</taxon>
        <taxon>Lachnospirales</taxon>
        <taxon>Lachnospiraceae</taxon>
        <taxon>Diplocloster</taxon>
    </lineage>
</organism>
<keyword evidence="1" id="KW-0479">Metal-binding</keyword>
<dbReference type="GO" id="GO:0046872">
    <property type="term" value="F:metal ion binding"/>
    <property type="evidence" value="ECO:0007669"/>
    <property type="project" value="UniProtKB-KW"/>
</dbReference>
<evidence type="ECO:0000259" key="2">
    <source>
        <dbReference type="PROSITE" id="PS51819"/>
    </source>
</evidence>
<dbReference type="InterPro" id="IPR018146">
    <property type="entry name" value="Glyoxalase_1_CS"/>
</dbReference>
<dbReference type="PANTHER" id="PTHR36113:SF6">
    <property type="entry name" value="FOSFOMYCIN RESISTANCE PROTEIN FOSX"/>
    <property type="match status" value="1"/>
</dbReference>
<evidence type="ECO:0000256" key="1">
    <source>
        <dbReference type="ARBA" id="ARBA00022723"/>
    </source>
</evidence>
<dbReference type="InterPro" id="IPR029068">
    <property type="entry name" value="Glyas_Bleomycin-R_OHBP_Dase"/>
</dbReference>